<dbReference type="NCBIfam" id="TIGR03695">
    <property type="entry name" value="menH_SHCHC"/>
    <property type="match status" value="1"/>
</dbReference>
<dbReference type="SUPFAM" id="SSF53474">
    <property type="entry name" value="alpha/beta-Hydrolases"/>
    <property type="match status" value="1"/>
</dbReference>
<dbReference type="EC" id="4.2.99.20" evidence="3"/>
<dbReference type="UniPathway" id="UPA00079"/>
<comment type="pathway">
    <text evidence="3">Quinol/quinone metabolism; 1,4-dihydroxy-2-naphthoate biosynthesis; 1,4-dihydroxy-2-naphthoate from chorismate: step 3/7.</text>
</comment>
<dbReference type="PANTHER" id="PTHR42916">
    <property type="entry name" value="2-SUCCINYL-5-ENOLPYRUVYL-6-HYDROXY-3-CYCLOHEXENE-1-CARBOXYLATE SYNTHASE"/>
    <property type="match status" value="1"/>
</dbReference>
<dbReference type="InterPro" id="IPR029058">
    <property type="entry name" value="AB_hydrolase_fold"/>
</dbReference>
<evidence type="ECO:0000313" key="5">
    <source>
        <dbReference type="EMBL" id="CZF77396.1"/>
    </source>
</evidence>
<keyword evidence="2 3" id="KW-0456">Lyase</keyword>
<name>A0A128ETV8_9GAMM</name>
<evidence type="ECO:0000256" key="2">
    <source>
        <dbReference type="ARBA" id="ARBA00023239"/>
    </source>
</evidence>
<dbReference type="Proteomes" id="UP000073601">
    <property type="component" value="Unassembled WGS sequence"/>
</dbReference>
<accession>A0A128ETV8</accession>
<dbReference type="GO" id="GO:0070205">
    <property type="term" value="F:2-succinyl-6-hydroxy-2,4-cyclohexadiene-1-carboxylate synthase activity"/>
    <property type="evidence" value="ECO:0007669"/>
    <property type="project" value="UniProtKB-UniRule"/>
</dbReference>
<evidence type="ECO:0000256" key="3">
    <source>
        <dbReference type="HAMAP-Rule" id="MF_01660"/>
    </source>
</evidence>
<keyword evidence="1 3" id="KW-0474">Menaquinone biosynthesis</keyword>
<dbReference type="Gene3D" id="3.40.50.1820">
    <property type="entry name" value="alpha/beta hydrolase"/>
    <property type="match status" value="1"/>
</dbReference>
<dbReference type="OrthoDB" id="9808398at2"/>
<dbReference type="NCBIfam" id="NF008340">
    <property type="entry name" value="PRK11126.1"/>
    <property type="match status" value="1"/>
</dbReference>
<evidence type="ECO:0000313" key="6">
    <source>
        <dbReference type="Proteomes" id="UP000073601"/>
    </source>
</evidence>
<dbReference type="UniPathway" id="UPA01057">
    <property type="reaction ID" value="UER00900"/>
</dbReference>
<dbReference type="GO" id="GO:0009234">
    <property type="term" value="P:menaquinone biosynthetic process"/>
    <property type="evidence" value="ECO:0007669"/>
    <property type="project" value="UniProtKB-UniRule"/>
</dbReference>
<dbReference type="HAMAP" id="MF_01660">
    <property type="entry name" value="MenH"/>
    <property type="match status" value="1"/>
</dbReference>
<comment type="function">
    <text evidence="3">Catalyzes a proton abstraction reaction that results in 2,5-elimination of pyruvate from 2-succinyl-5-enolpyruvyl-6-hydroxy-3-cyclohexene-1-carboxylate (SEPHCHC) and the formation of 2-succinyl-6-hydroxy-2,4-cyclohexadiene-1-carboxylate (SHCHC).</text>
</comment>
<comment type="subunit">
    <text evidence="3">Monomer.</text>
</comment>
<comment type="similarity">
    <text evidence="3">Belongs to the AB hydrolase superfamily. MenH family.</text>
</comment>
<dbReference type="RefSeq" id="WP_062704775.1">
    <property type="nucleotide sequence ID" value="NZ_CAWRCI010000001.1"/>
</dbReference>
<reference evidence="6" key="1">
    <citation type="submission" date="2016-02" db="EMBL/GenBank/DDBJ databases">
        <authorList>
            <person name="Rodrigo-Torres Lidia"/>
            <person name="Arahal R.David."/>
        </authorList>
    </citation>
    <scope>NUCLEOTIDE SEQUENCE [LARGE SCALE GENOMIC DNA]</scope>
    <source>
        <strain evidence="6">CECT 8713</strain>
    </source>
</reference>
<dbReference type="InterPro" id="IPR000073">
    <property type="entry name" value="AB_hydrolase_1"/>
</dbReference>
<protein>
    <recommendedName>
        <fullName evidence="3">Putative 2-succinyl-6-hydroxy-2,4-cyclohexadiene-1-carboxylate synthase</fullName>
        <shortName evidence="3">SHCHC synthase</shortName>
        <ecNumber evidence="3">4.2.99.20</ecNumber>
    </recommendedName>
</protein>
<evidence type="ECO:0000259" key="4">
    <source>
        <dbReference type="Pfam" id="PF12697"/>
    </source>
</evidence>
<comment type="catalytic activity">
    <reaction evidence="3">
        <text>5-enolpyruvoyl-6-hydroxy-2-succinyl-cyclohex-3-ene-1-carboxylate = (1R,6R)-6-hydroxy-2-succinyl-cyclohexa-2,4-diene-1-carboxylate + pyruvate</text>
        <dbReference type="Rhea" id="RHEA:25597"/>
        <dbReference type="ChEBI" id="CHEBI:15361"/>
        <dbReference type="ChEBI" id="CHEBI:58689"/>
        <dbReference type="ChEBI" id="CHEBI:58818"/>
        <dbReference type="EC" id="4.2.99.20"/>
    </reaction>
</comment>
<gene>
    <name evidence="3 5" type="primary">menH</name>
    <name evidence="5" type="ORF">GMA8713_00150</name>
</gene>
<comment type="pathway">
    <text evidence="3">Quinol/quinone metabolism; menaquinone biosynthesis.</text>
</comment>
<proteinExistence type="inferred from homology"/>
<dbReference type="InterPro" id="IPR022485">
    <property type="entry name" value="SHCHC_synthase_MenH"/>
</dbReference>
<evidence type="ECO:0000256" key="1">
    <source>
        <dbReference type="ARBA" id="ARBA00022428"/>
    </source>
</evidence>
<dbReference type="Pfam" id="PF12697">
    <property type="entry name" value="Abhydrolase_6"/>
    <property type="match status" value="1"/>
</dbReference>
<dbReference type="EMBL" id="FIZY01000001">
    <property type="protein sequence ID" value="CZF77396.1"/>
    <property type="molecule type" value="Genomic_DNA"/>
</dbReference>
<dbReference type="PANTHER" id="PTHR42916:SF1">
    <property type="entry name" value="PROTEIN PHYLLO, CHLOROPLASTIC"/>
    <property type="match status" value="1"/>
</dbReference>
<feature type="domain" description="AB hydrolase-1" evidence="4">
    <location>
        <begin position="21"/>
        <end position="255"/>
    </location>
</feature>
<dbReference type="AlphaFoldDB" id="A0A128ETV8"/>
<keyword evidence="6" id="KW-1185">Reference proteome</keyword>
<sequence>MQNCSERLSYSLQGQADKPALVFLHGLLGDHRDWQPVIEELSKEYLCLAIDLPGHGGSQHFEAVGFGDTRNKVIATISETLSSPFWLVGYSLGARIAMYMATHCSCSRGVTSVPFAGLIIENGHPGLPEPERVARREHDEKWAVRFENEPIVDVLQDWYQQPVFSSLNHAQRQSLIVKRSDNLGTKVASMLRATSLSQQDFLGDLLRTLPAKVHYLCGEKDNKFLALAMHSGLSYSIVPDAGHNIHAEQPKLFCQLVRQLIEPH</sequence>
<organism evidence="5 6">
    <name type="scientific">Grimontia marina</name>
    <dbReference type="NCBI Taxonomy" id="646534"/>
    <lineage>
        <taxon>Bacteria</taxon>
        <taxon>Pseudomonadati</taxon>
        <taxon>Pseudomonadota</taxon>
        <taxon>Gammaproteobacteria</taxon>
        <taxon>Vibrionales</taxon>
        <taxon>Vibrionaceae</taxon>
        <taxon>Grimontia</taxon>
    </lineage>
</organism>